<gene>
    <name evidence="2" type="ORF">KQX54_021096</name>
</gene>
<reference evidence="2 3" key="1">
    <citation type="journal article" date="2021" name="J. Hered.">
        <title>A chromosome-level genome assembly of the parasitoid wasp, Cotesia glomerata (Hymenoptera: Braconidae).</title>
        <authorList>
            <person name="Pinto B.J."/>
            <person name="Weis J.J."/>
            <person name="Gamble T."/>
            <person name="Ode P.J."/>
            <person name="Paul R."/>
            <person name="Zaspel J.M."/>
        </authorList>
    </citation>
    <scope>NUCLEOTIDE SEQUENCE [LARGE SCALE GENOMIC DNA]</scope>
    <source>
        <strain evidence="2">CgM1</strain>
    </source>
</reference>
<evidence type="ECO:0000313" key="2">
    <source>
        <dbReference type="EMBL" id="KAH0568505.1"/>
    </source>
</evidence>
<sequence length="98" mass="10974">MTHVSRVSKVLGSTPMKPMKTSESTCTVPSSKDTLVKGRLMKSNGMKSYTTAENELDVKTKFSSPITYGCLRSEEPIICIPKINHRLKQPKRKNDESE</sequence>
<organism evidence="2 3">
    <name type="scientific">Cotesia glomerata</name>
    <name type="common">Lepidopteran parasitic wasp</name>
    <name type="synonym">Apanteles glomeratus</name>
    <dbReference type="NCBI Taxonomy" id="32391"/>
    <lineage>
        <taxon>Eukaryota</taxon>
        <taxon>Metazoa</taxon>
        <taxon>Ecdysozoa</taxon>
        <taxon>Arthropoda</taxon>
        <taxon>Hexapoda</taxon>
        <taxon>Insecta</taxon>
        <taxon>Pterygota</taxon>
        <taxon>Neoptera</taxon>
        <taxon>Endopterygota</taxon>
        <taxon>Hymenoptera</taxon>
        <taxon>Apocrita</taxon>
        <taxon>Ichneumonoidea</taxon>
        <taxon>Braconidae</taxon>
        <taxon>Microgastrinae</taxon>
        <taxon>Cotesia</taxon>
    </lineage>
</organism>
<dbReference type="Proteomes" id="UP000826195">
    <property type="component" value="Unassembled WGS sequence"/>
</dbReference>
<protein>
    <submittedName>
        <fullName evidence="2">Uncharacterized protein</fullName>
    </submittedName>
</protein>
<evidence type="ECO:0000313" key="3">
    <source>
        <dbReference type="Proteomes" id="UP000826195"/>
    </source>
</evidence>
<comment type="caution">
    <text evidence="2">The sequence shown here is derived from an EMBL/GenBank/DDBJ whole genome shotgun (WGS) entry which is preliminary data.</text>
</comment>
<evidence type="ECO:0000256" key="1">
    <source>
        <dbReference type="SAM" id="MobiDB-lite"/>
    </source>
</evidence>
<proteinExistence type="predicted"/>
<keyword evidence="3" id="KW-1185">Reference proteome</keyword>
<dbReference type="AlphaFoldDB" id="A0AAV7J685"/>
<feature type="compositionally biased region" description="Polar residues" evidence="1">
    <location>
        <begin position="21"/>
        <end position="31"/>
    </location>
</feature>
<feature type="region of interest" description="Disordered" evidence="1">
    <location>
        <begin position="1"/>
        <end position="31"/>
    </location>
</feature>
<dbReference type="EMBL" id="JAHXZJ010000001">
    <property type="protein sequence ID" value="KAH0568505.1"/>
    <property type="molecule type" value="Genomic_DNA"/>
</dbReference>
<name>A0AAV7J685_COTGL</name>
<accession>A0AAV7J685</accession>